<proteinExistence type="predicted"/>
<dbReference type="KEGG" id="vdi:Vdis_0250"/>
<dbReference type="RefSeq" id="WP_013335385.1">
    <property type="nucleotide sequence ID" value="NC_014537.1"/>
</dbReference>
<name>E1QT68_VULDI</name>
<protein>
    <submittedName>
        <fullName evidence="1">Uncharacterized protein</fullName>
    </submittedName>
</protein>
<dbReference type="GeneID" id="9751167"/>
<reference evidence="2" key="2">
    <citation type="journal article" date="2010" name="Stand. Genomic Sci.">
        <title>Complete genome sequence of Vulcanisaeta distributa type strain (IC-017T).</title>
        <authorList>
            <person name="Mavromatis K."/>
            <person name="Sikorski J."/>
            <person name="Pabst E."/>
            <person name="Teshima H."/>
            <person name="Lapidus A."/>
            <person name="Lucas S."/>
            <person name="Nolan M."/>
            <person name="Glavina Del Rio T."/>
            <person name="Cheng J."/>
            <person name="Bruce D."/>
            <person name="Goodwin L."/>
            <person name="Pitluck S."/>
            <person name="Liolios K."/>
            <person name="Ivanova N."/>
            <person name="Mikhailova N."/>
            <person name="Pati A."/>
            <person name="Chen A."/>
            <person name="Palaniappan K."/>
            <person name="Land M."/>
            <person name="Hauser L."/>
            <person name="Chang Y."/>
            <person name="Jeffries C."/>
            <person name="Rohde M."/>
            <person name="Spring S."/>
            <person name="Goker M."/>
            <person name="Wirth R."/>
            <person name="Woyke T."/>
            <person name="Bristow J."/>
            <person name="Eisen J."/>
            <person name="Markowitz V."/>
            <person name="Hugenholtz P."/>
            <person name="Klenk H."/>
            <person name="Kyrpides N."/>
        </authorList>
    </citation>
    <scope>NUCLEOTIDE SEQUENCE [LARGE SCALE GENOMIC DNA]</scope>
    <source>
        <strain evidence="2">DSM 14429 / JCM 11212 / NBRC 100878 / IC-017</strain>
    </source>
</reference>
<dbReference type="STRING" id="572478.Vdis_0250"/>
<dbReference type="Proteomes" id="UP000006681">
    <property type="component" value="Chromosome"/>
</dbReference>
<sequence length="140" mass="15235">MIVTKGGMSVITLMNELKRLVNESSVESIPVDFVRKTPGFIHILSLGGNVKRVYTDNTKIYLIFTDGRLVNGGSDAYGIYHNIEGATWLITGAIFPPHGNESNGSMNLTIHSKSGKVRNMLVMAIHEAIKGIDATVNVAY</sequence>
<dbReference type="eggNOG" id="arCOG13772">
    <property type="taxonomic scope" value="Archaea"/>
</dbReference>
<organism evidence="1 2">
    <name type="scientific">Vulcanisaeta distributa (strain DSM 14429 / JCM 11212 / NBRC 100878 / IC-017)</name>
    <dbReference type="NCBI Taxonomy" id="572478"/>
    <lineage>
        <taxon>Archaea</taxon>
        <taxon>Thermoproteota</taxon>
        <taxon>Thermoprotei</taxon>
        <taxon>Thermoproteales</taxon>
        <taxon>Thermoproteaceae</taxon>
        <taxon>Vulcanisaeta</taxon>
    </lineage>
</organism>
<dbReference type="EMBL" id="CP002100">
    <property type="protein sequence ID" value="ADN49660.1"/>
    <property type="molecule type" value="Genomic_DNA"/>
</dbReference>
<keyword evidence="2" id="KW-1185">Reference proteome</keyword>
<evidence type="ECO:0000313" key="2">
    <source>
        <dbReference type="Proteomes" id="UP000006681"/>
    </source>
</evidence>
<evidence type="ECO:0000313" key="1">
    <source>
        <dbReference type="EMBL" id="ADN49660.1"/>
    </source>
</evidence>
<reference evidence="1 2" key="1">
    <citation type="journal article" date="2010" name="Stand. Genomic Sci.">
        <title>Complete genome sequence of Vulcanisaeta distributa type strain (IC-017).</title>
        <authorList>
            <person name="Mavromatis K."/>
            <person name="Sikorski J."/>
            <person name="Pabst E."/>
            <person name="Teshima H."/>
            <person name="Lapidus A."/>
            <person name="Lucas S."/>
            <person name="Nolan M."/>
            <person name="Glavina Del Rio T."/>
            <person name="Cheng J.F."/>
            <person name="Bruce D."/>
            <person name="Goodwin L."/>
            <person name="Pitluck S."/>
            <person name="Liolios K."/>
            <person name="Ivanova N."/>
            <person name="Mikhailova N."/>
            <person name="Pati A."/>
            <person name="Chen A."/>
            <person name="Palaniappan K."/>
            <person name="Land M."/>
            <person name="Hauser L."/>
            <person name="Chang Y.J."/>
            <person name="Jeffries C.D."/>
            <person name="Rohde M."/>
            <person name="Spring S."/>
            <person name="Goker M."/>
            <person name="Wirth R."/>
            <person name="Woyke T."/>
            <person name="Bristow J."/>
            <person name="Eisen J.A."/>
            <person name="Markowitz V."/>
            <person name="Hugenholtz P."/>
            <person name="Klenk H.P."/>
            <person name="Kyrpides N.C."/>
        </authorList>
    </citation>
    <scope>NUCLEOTIDE SEQUENCE [LARGE SCALE GENOMIC DNA]</scope>
    <source>
        <strain evidence="2">DSM 14429 / JCM 11212 / NBRC 100878 / IC-017</strain>
    </source>
</reference>
<dbReference type="OrthoDB" id="383210at2157"/>
<accession>E1QT68</accession>
<gene>
    <name evidence="1" type="ordered locus">Vdis_0250</name>
</gene>
<dbReference type="AlphaFoldDB" id="E1QT68"/>
<dbReference type="HOGENOM" id="CLU_1860805_0_0_2"/>